<dbReference type="EMBL" id="FOSV01000018">
    <property type="protein sequence ID" value="SFL56718.1"/>
    <property type="molecule type" value="Genomic_DNA"/>
</dbReference>
<protein>
    <submittedName>
        <fullName evidence="1">Uncharacterized protein</fullName>
    </submittedName>
</protein>
<accession>A0A1I4IQS5</accession>
<evidence type="ECO:0000313" key="1">
    <source>
        <dbReference type="EMBL" id="SFL56718.1"/>
    </source>
</evidence>
<keyword evidence="2" id="KW-1185">Reference proteome</keyword>
<sequence>MPTWPKDLLFRHGPELPMAKRIRRTQHNIHAIRASGCPVPTSAFIDTLDPAQIELWFADGAYRAHRLRSATTRLAALPEDDSTSQPPLS</sequence>
<dbReference type="AlphaFoldDB" id="A0A1I4IQS5"/>
<name>A0A1I4IQS5_9HYPH</name>
<dbReference type="OrthoDB" id="8372228at2"/>
<organism evidence="1 2">
    <name type="scientific">Methylorubrum salsuginis</name>
    <dbReference type="NCBI Taxonomy" id="414703"/>
    <lineage>
        <taxon>Bacteria</taxon>
        <taxon>Pseudomonadati</taxon>
        <taxon>Pseudomonadota</taxon>
        <taxon>Alphaproteobacteria</taxon>
        <taxon>Hyphomicrobiales</taxon>
        <taxon>Methylobacteriaceae</taxon>
        <taxon>Methylorubrum</taxon>
    </lineage>
</organism>
<gene>
    <name evidence="1" type="ORF">SAMN04488125_11820</name>
</gene>
<evidence type="ECO:0000313" key="2">
    <source>
        <dbReference type="Proteomes" id="UP000198804"/>
    </source>
</evidence>
<dbReference type="Proteomes" id="UP000198804">
    <property type="component" value="Unassembled WGS sequence"/>
</dbReference>
<reference evidence="2" key="1">
    <citation type="submission" date="2016-10" db="EMBL/GenBank/DDBJ databases">
        <authorList>
            <person name="Varghese N."/>
            <person name="Submissions S."/>
        </authorList>
    </citation>
    <scope>NUCLEOTIDE SEQUENCE [LARGE SCALE GENOMIC DNA]</scope>
    <source>
        <strain evidence="2">CGMCC 1.6474</strain>
    </source>
</reference>
<proteinExistence type="predicted"/>